<reference evidence="2 3" key="1">
    <citation type="journal article" date="2016" name="Nat. Commun.">
        <title>Thousands of microbial genomes shed light on interconnected biogeochemical processes in an aquifer system.</title>
        <authorList>
            <person name="Anantharaman K."/>
            <person name="Brown C.T."/>
            <person name="Hug L.A."/>
            <person name="Sharon I."/>
            <person name="Castelle C.J."/>
            <person name="Probst A.J."/>
            <person name="Thomas B.C."/>
            <person name="Singh A."/>
            <person name="Wilkins M.J."/>
            <person name="Karaoz U."/>
            <person name="Brodie E.L."/>
            <person name="Williams K.H."/>
            <person name="Hubbard S.S."/>
            <person name="Banfield J.F."/>
        </authorList>
    </citation>
    <scope>NUCLEOTIDE SEQUENCE [LARGE SCALE GENOMIC DNA]</scope>
</reference>
<dbReference type="InterPro" id="IPR043502">
    <property type="entry name" value="DNA/RNA_pol_sf"/>
</dbReference>
<accession>A0A1G2UYP3</accession>
<organism evidence="2 3">
    <name type="scientific">Candidatus Zambryskibacteria bacterium RIFOXYC1_FULL_39_10</name>
    <dbReference type="NCBI Taxonomy" id="1802779"/>
    <lineage>
        <taxon>Bacteria</taxon>
        <taxon>Candidatus Zambryskiibacteriota</taxon>
    </lineage>
</organism>
<dbReference type="AlphaFoldDB" id="A0A1G2UYP3"/>
<evidence type="ECO:0000259" key="1">
    <source>
        <dbReference type="PROSITE" id="PS50878"/>
    </source>
</evidence>
<dbReference type="PROSITE" id="PS50878">
    <property type="entry name" value="RT_POL"/>
    <property type="match status" value="1"/>
</dbReference>
<sequence>MKVYKKLFNKICDLENLFLAWEEFKVGKGRKPDVLKFEEGLEPNIFQLQRDLANKRYKHGPYADFYIYDPKRRHIHKATVRDRVLHHGIYNILNPVFEPTFISRSFSCRIGKGNIKGIIAVESIIRKISRNYTRHCYILKCDVRKFFDSIDHSILKEILKRKIKDVETMWLLDEVIESFAGSQSNLFNRKGVPIGNLTSQLFANTYMNEFDQFMKKDLKVEHYARYTDDFVVISGDREYLVKLIGSIQEFLKEKLQLGLHPDKVEIFRCNQGIDFLGYIMFPYHKLVRKRTVKRMFRKLKETAGKFQKGLISEEKAKASLNSYLGILSHANAKKLSENLVNKFWFWLNG</sequence>
<name>A0A1G2UYP3_9BACT</name>
<dbReference type="PANTHER" id="PTHR34047">
    <property type="entry name" value="NUCLEAR INTRON MATURASE 1, MITOCHONDRIAL-RELATED"/>
    <property type="match status" value="1"/>
</dbReference>
<evidence type="ECO:0000313" key="3">
    <source>
        <dbReference type="Proteomes" id="UP000177697"/>
    </source>
</evidence>
<gene>
    <name evidence="2" type="ORF">A2431_00015</name>
</gene>
<protein>
    <recommendedName>
        <fullName evidence="1">Reverse transcriptase domain-containing protein</fullName>
    </recommendedName>
</protein>
<dbReference type="InterPro" id="IPR051083">
    <property type="entry name" value="GrpII_Intron_Splice-Mob/Def"/>
</dbReference>
<dbReference type="Pfam" id="PF00078">
    <property type="entry name" value="RVT_1"/>
    <property type="match status" value="1"/>
</dbReference>
<feature type="domain" description="Reverse transcriptase" evidence="1">
    <location>
        <begin position="1"/>
        <end position="280"/>
    </location>
</feature>
<dbReference type="EMBL" id="MHWW01000020">
    <property type="protein sequence ID" value="OHB14497.1"/>
    <property type="molecule type" value="Genomic_DNA"/>
</dbReference>
<evidence type="ECO:0000313" key="2">
    <source>
        <dbReference type="EMBL" id="OHB14497.1"/>
    </source>
</evidence>
<dbReference type="SUPFAM" id="SSF56672">
    <property type="entry name" value="DNA/RNA polymerases"/>
    <property type="match status" value="1"/>
</dbReference>
<dbReference type="InterPro" id="IPR000477">
    <property type="entry name" value="RT_dom"/>
</dbReference>
<dbReference type="PANTHER" id="PTHR34047:SF8">
    <property type="entry name" value="PROTEIN YKFC"/>
    <property type="match status" value="1"/>
</dbReference>
<dbReference type="Proteomes" id="UP000177697">
    <property type="component" value="Unassembled WGS sequence"/>
</dbReference>
<dbReference type="CDD" id="cd01651">
    <property type="entry name" value="RT_G2_intron"/>
    <property type="match status" value="1"/>
</dbReference>
<proteinExistence type="predicted"/>
<comment type="caution">
    <text evidence="2">The sequence shown here is derived from an EMBL/GenBank/DDBJ whole genome shotgun (WGS) entry which is preliminary data.</text>
</comment>